<evidence type="ECO:0000256" key="8">
    <source>
        <dbReference type="ARBA" id="ARBA00022605"/>
    </source>
</evidence>
<comment type="subunit">
    <text evidence="5">Heterodimer of LeuC and LeuD.</text>
</comment>
<dbReference type="Gene3D" id="3.20.19.10">
    <property type="entry name" value="Aconitase, domain 4"/>
    <property type="match status" value="1"/>
</dbReference>
<dbReference type="RefSeq" id="WP_259659489.1">
    <property type="nucleotide sequence ID" value="NZ_JAHXRI010000001.1"/>
</dbReference>
<comment type="pathway">
    <text evidence="3">Amino-acid biosynthesis; L-leucine biosynthesis; L-leucine from 3-methyl-2-oxobutanoate: step 2/4.</text>
</comment>
<evidence type="ECO:0000256" key="5">
    <source>
        <dbReference type="ARBA" id="ARBA00011271"/>
    </source>
</evidence>
<evidence type="ECO:0000256" key="9">
    <source>
        <dbReference type="ARBA" id="ARBA00023239"/>
    </source>
</evidence>
<dbReference type="PANTHER" id="PTHR43345">
    <property type="entry name" value="3-ISOPROPYLMALATE DEHYDRATASE SMALL SUBUNIT 2-RELATED-RELATED"/>
    <property type="match status" value="1"/>
</dbReference>
<evidence type="ECO:0000256" key="3">
    <source>
        <dbReference type="ARBA" id="ARBA00004729"/>
    </source>
</evidence>
<dbReference type="PANTHER" id="PTHR43345:SF5">
    <property type="entry name" value="3-ISOPROPYLMALATE DEHYDRATASE SMALL SUBUNIT"/>
    <property type="match status" value="1"/>
</dbReference>
<dbReference type="GO" id="GO:0009316">
    <property type="term" value="C:3-isopropylmalate dehydratase complex"/>
    <property type="evidence" value="ECO:0007669"/>
    <property type="project" value="InterPro"/>
</dbReference>
<evidence type="ECO:0000313" key="13">
    <source>
        <dbReference type="Proteomes" id="UP000739565"/>
    </source>
</evidence>
<dbReference type="InterPro" id="IPR015928">
    <property type="entry name" value="Aconitase/3IPM_dehydase_swvl"/>
</dbReference>
<keyword evidence="7" id="KW-0432">Leucine biosynthesis</keyword>
<evidence type="ECO:0000256" key="7">
    <source>
        <dbReference type="ARBA" id="ARBA00022430"/>
    </source>
</evidence>
<keyword evidence="10" id="KW-0100">Branched-chain amino acid biosynthesis</keyword>
<accession>A0A953N992</accession>
<comment type="function">
    <text evidence="2">Catalyzes the isomerization between 2-isopropylmalate and 3-isopropylmalate, via the formation of 2-isopropylmaleate.</text>
</comment>
<organism evidence="12 13">
    <name type="scientific">Zwartia hollandica</name>
    <dbReference type="NCBI Taxonomy" id="324606"/>
    <lineage>
        <taxon>Bacteria</taxon>
        <taxon>Pseudomonadati</taxon>
        <taxon>Pseudomonadota</taxon>
        <taxon>Betaproteobacteria</taxon>
        <taxon>Burkholderiales</taxon>
        <taxon>Alcaligenaceae</taxon>
        <taxon>Zwartia</taxon>
    </lineage>
</organism>
<sequence>MRAFTQLQGLAATIPGKNIDTDQIIPARFLKRSRTDPDYAKYLFHDLRFNESNLADPAFVLNQPAFSRTNILIADENFGCGSSREAAVYALEAFGIRAVIAPSFGDIFFNNCLKNGLLPIRLQQSEIDILSRPDPEAGNARIRPHQPISMFVDLHTCTIQQIQSSKPLSFSIDPFWQECLIKGLDEIDLTLSYQASIDVFEAKHLSTAPWLTHSHT</sequence>
<dbReference type="SUPFAM" id="SSF52016">
    <property type="entry name" value="LeuD/IlvD-like"/>
    <property type="match status" value="1"/>
</dbReference>
<keyword evidence="8" id="KW-0028">Amino-acid biosynthesis</keyword>
<comment type="caution">
    <text evidence="12">The sequence shown here is derived from an EMBL/GenBank/DDBJ whole genome shotgun (WGS) entry which is preliminary data.</text>
</comment>
<name>A0A953N992_9BURK</name>
<dbReference type="EC" id="4.2.1.33" evidence="6"/>
<dbReference type="GO" id="GO:0003861">
    <property type="term" value="F:3-isopropylmalate dehydratase activity"/>
    <property type="evidence" value="ECO:0007669"/>
    <property type="project" value="UniProtKB-EC"/>
</dbReference>
<dbReference type="InterPro" id="IPR050075">
    <property type="entry name" value="LeuD"/>
</dbReference>
<dbReference type="CDD" id="cd01577">
    <property type="entry name" value="IPMI_Swivel"/>
    <property type="match status" value="1"/>
</dbReference>
<evidence type="ECO:0000256" key="6">
    <source>
        <dbReference type="ARBA" id="ARBA00011998"/>
    </source>
</evidence>
<dbReference type="GO" id="GO:0009098">
    <property type="term" value="P:L-leucine biosynthetic process"/>
    <property type="evidence" value="ECO:0007669"/>
    <property type="project" value="UniProtKB-KW"/>
</dbReference>
<evidence type="ECO:0000256" key="10">
    <source>
        <dbReference type="ARBA" id="ARBA00023304"/>
    </source>
</evidence>
<dbReference type="InterPro" id="IPR004431">
    <property type="entry name" value="3-IsopropMal_deHydase_ssu"/>
</dbReference>
<evidence type="ECO:0000313" key="12">
    <source>
        <dbReference type="EMBL" id="MBZ1349066.1"/>
    </source>
</evidence>
<dbReference type="EMBL" id="JAHXRI010000001">
    <property type="protein sequence ID" value="MBZ1349066.1"/>
    <property type="molecule type" value="Genomic_DNA"/>
</dbReference>
<feature type="domain" description="Aconitase A/isopropylmalate dehydratase small subunit swivel" evidence="11">
    <location>
        <begin position="1"/>
        <end position="124"/>
    </location>
</feature>
<dbReference type="InterPro" id="IPR033940">
    <property type="entry name" value="IPMI_Swivel"/>
</dbReference>
<protein>
    <recommendedName>
        <fullName evidence="6">3-isopropylmalate dehydratase</fullName>
        <ecNumber evidence="6">4.2.1.33</ecNumber>
    </recommendedName>
</protein>
<proteinExistence type="inferred from homology"/>
<dbReference type="NCBIfam" id="TIGR00171">
    <property type="entry name" value="leuD"/>
    <property type="match status" value="1"/>
</dbReference>
<reference evidence="12" key="1">
    <citation type="submission" date="2021-07" db="EMBL/GenBank/DDBJ databases">
        <title>New genus and species of the family Alcaligenaceae.</title>
        <authorList>
            <person name="Hahn M.W."/>
        </authorList>
    </citation>
    <scope>NUCLEOTIDE SEQUENCE</scope>
    <source>
        <strain evidence="12">LF4-65</strain>
    </source>
</reference>
<dbReference type="Proteomes" id="UP000739565">
    <property type="component" value="Unassembled WGS sequence"/>
</dbReference>
<gene>
    <name evidence="12" type="primary">leuD</name>
    <name evidence="12" type="ORF">KZZ10_00260</name>
</gene>
<evidence type="ECO:0000259" key="11">
    <source>
        <dbReference type="Pfam" id="PF00694"/>
    </source>
</evidence>
<dbReference type="Pfam" id="PF00694">
    <property type="entry name" value="Aconitase_C"/>
    <property type="match status" value="1"/>
</dbReference>
<dbReference type="NCBIfam" id="NF002458">
    <property type="entry name" value="PRK01641.1"/>
    <property type="match status" value="1"/>
</dbReference>
<keyword evidence="13" id="KW-1185">Reference proteome</keyword>
<dbReference type="AlphaFoldDB" id="A0A953N992"/>
<comment type="similarity">
    <text evidence="4">Belongs to the LeuD family. LeuD type 1 subfamily.</text>
</comment>
<evidence type="ECO:0000256" key="4">
    <source>
        <dbReference type="ARBA" id="ARBA00009845"/>
    </source>
</evidence>
<evidence type="ECO:0000256" key="1">
    <source>
        <dbReference type="ARBA" id="ARBA00000491"/>
    </source>
</evidence>
<keyword evidence="9 12" id="KW-0456">Lyase</keyword>
<evidence type="ECO:0000256" key="2">
    <source>
        <dbReference type="ARBA" id="ARBA00002695"/>
    </source>
</evidence>
<comment type="catalytic activity">
    <reaction evidence="1">
        <text>(2R,3S)-3-isopropylmalate = (2S)-2-isopropylmalate</text>
        <dbReference type="Rhea" id="RHEA:32287"/>
        <dbReference type="ChEBI" id="CHEBI:1178"/>
        <dbReference type="ChEBI" id="CHEBI:35121"/>
        <dbReference type="EC" id="4.2.1.33"/>
    </reaction>
</comment>
<dbReference type="InterPro" id="IPR000573">
    <property type="entry name" value="AconitaseA/IPMdHydase_ssu_swvl"/>
</dbReference>